<dbReference type="InterPro" id="IPR029052">
    <property type="entry name" value="Metallo-depent_PP-like"/>
</dbReference>
<gene>
    <name evidence="3" type="ORF">GQS65_20205</name>
</gene>
<dbReference type="OrthoDB" id="304816at2157"/>
<keyword evidence="4" id="KW-1185">Reference proteome</keyword>
<feature type="non-terminal residue" evidence="3">
    <location>
        <position position="1"/>
    </location>
</feature>
<evidence type="ECO:0000313" key="4">
    <source>
        <dbReference type="Proteomes" id="UP000451471"/>
    </source>
</evidence>
<dbReference type="CDD" id="cd07389">
    <property type="entry name" value="MPP_PhoD"/>
    <property type="match status" value="1"/>
</dbReference>
<dbReference type="InterPro" id="IPR052900">
    <property type="entry name" value="Phospholipid_Metab_Enz"/>
</dbReference>
<dbReference type="InterPro" id="IPR038607">
    <property type="entry name" value="PhoD-like_sf"/>
</dbReference>
<dbReference type="Proteomes" id="UP000451471">
    <property type="component" value="Unassembled WGS sequence"/>
</dbReference>
<feature type="region of interest" description="Disordered" evidence="1">
    <location>
        <begin position="403"/>
        <end position="424"/>
    </location>
</feature>
<reference evidence="3 4" key="1">
    <citation type="submission" date="2019-12" db="EMBL/GenBank/DDBJ databases">
        <title>Halocatena pleomorpha gen. nov. sp. nov., an extremely halophilic archaeon of family Halobacteriaceae isolated from saltpan soil.</title>
        <authorList>
            <person name="Pal Y."/>
            <person name="Verma A."/>
            <person name="Krishnamurthi S."/>
            <person name="Kumar P."/>
        </authorList>
    </citation>
    <scope>NUCLEOTIDE SEQUENCE [LARGE SCALE GENOMIC DNA]</scope>
    <source>
        <strain evidence="3 4">JCM 16495</strain>
    </source>
</reference>
<feature type="domain" description="PhoD-like phosphatase metallophosphatase" evidence="2">
    <location>
        <begin position="18"/>
        <end position="388"/>
    </location>
</feature>
<evidence type="ECO:0000256" key="1">
    <source>
        <dbReference type="SAM" id="MobiDB-lite"/>
    </source>
</evidence>
<proteinExistence type="predicted"/>
<dbReference type="Pfam" id="PF09423">
    <property type="entry name" value="PhoD"/>
    <property type="match status" value="1"/>
</dbReference>
<dbReference type="SUPFAM" id="SSF56300">
    <property type="entry name" value="Metallo-dependent phosphatases"/>
    <property type="match status" value="1"/>
</dbReference>
<dbReference type="EMBL" id="WSZK01000039">
    <property type="protein sequence ID" value="MWG36780.1"/>
    <property type="molecule type" value="Genomic_DNA"/>
</dbReference>
<dbReference type="InterPro" id="IPR018946">
    <property type="entry name" value="PhoD-like_MPP"/>
</dbReference>
<evidence type="ECO:0000259" key="2">
    <source>
        <dbReference type="Pfam" id="PF09423"/>
    </source>
</evidence>
<comment type="caution">
    <text evidence="3">The sequence shown here is derived from an EMBL/GenBank/DDBJ whole genome shotgun (WGS) entry which is preliminary data.</text>
</comment>
<name>A0A6B0GPX6_9EURY</name>
<dbReference type="PANTHER" id="PTHR43606">
    <property type="entry name" value="PHOSPHATASE, PUTATIVE (AFU_ORTHOLOGUE AFUA_6G08710)-RELATED"/>
    <property type="match status" value="1"/>
</dbReference>
<dbReference type="Gene3D" id="3.60.21.70">
    <property type="entry name" value="PhoD-like phosphatase"/>
    <property type="match status" value="1"/>
</dbReference>
<organism evidence="3 4">
    <name type="scientific">Halomarina oriensis</name>
    <dbReference type="NCBI Taxonomy" id="671145"/>
    <lineage>
        <taxon>Archaea</taxon>
        <taxon>Methanobacteriati</taxon>
        <taxon>Methanobacteriota</taxon>
        <taxon>Stenosarchaea group</taxon>
        <taxon>Halobacteria</taxon>
        <taxon>Halobacteriales</taxon>
        <taxon>Natronomonadaceae</taxon>
        <taxon>Halomarina</taxon>
    </lineage>
</organism>
<accession>A0A6B0GPX6</accession>
<dbReference type="AlphaFoldDB" id="A0A6B0GPX6"/>
<dbReference type="RefSeq" id="WP_158206429.1">
    <property type="nucleotide sequence ID" value="NZ_WSZK01000039.1"/>
</dbReference>
<protein>
    <submittedName>
        <fullName evidence="3">Alkaline phosphatase</fullName>
    </submittedName>
</protein>
<sequence length="424" mass="46657">GRCRTLPAADASPDSVRFGVLACQDYENGYYGALAHVAEEDVDFLVHLGDVVYESASAAFAAGDDPVAGRELSFPSGAPLAETLADFRYVHRTYRRDRHFQRALEAHTLVAGWDDHAVADDRYWDDARDVPVFAGHPRGHDHAFTTRVTAAGIQAWHEYIPVRADDDPEADHLHDRFRLYRSLPFGDLLDLVVTDQRSYRDGPPQQTVTLAGVTFGLGADDDPDRSMLGAEQFEWFRDELRSADSRWLCWGSAVMTIPFRFGVGPLSVRPKVGATWDGFGAERDRVFAELGAADPSVVTLSGDLHSYVVGTQVLGGAGGTPVGTEFMTPAVTSVSIAEGAGVATGLAGRLTRPLLRALFPAMNPEMEFFDSHDWGYSVVEFTREDCTYTAYAVDKTVDTPDAEKRELVRFRRTHEDPAPRRSSP</sequence>
<dbReference type="PANTHER" id="PTHR43606:SF2">
    <property type="entry name" value="ALKALINE PHOSPHATASE FAMILY PROTEIN (AFU_ORTHOLOGUE AFUA_5G03860)"/>
    <property type="match status" value="1"/>
</dbReference>
<evidence type="ECO:0000313" key="3">
    <source>
        <dbReference type="EMBL" id="MWG36780.1"/>
    </source>
</evidence>